<dbReference type="AlphaFoldDB" id="A0A0M6ZWM3"/>
<gene>
    <name evidence="1" type="ORF">LAX5112_01243</name>
</gene>
<dbReference type="RefSeq" id="WP_055671079.1">
    <property type="nucleotide sequence ID" value="NZ_CXWD01000004.1"/>
</dbReference>
<evidence type="ECO:0000313" key="2">
    <source>
        <dbReference type="Proteomes" id="UP000053235"/>
    </source>
</evidence>
<sequence>MIHAIKNWFFNRWVLFHLPPKAPLYVLMADVEQEHMRYFYRGKTMLRQCFPAVDLIEIADGVLTIVKGDCIARVEV</sequence>
<proteinExistence type="predicted"/>
<organism evidence="1 2">
    <name type="scientific">Roseibium alexandrii</name>
    <dbReference type="NCBI Taxonomy" id="388408"/>
    <lineage>
        <taxon>Bacteria</taxon>
        <taxon>Pseudomonadati</taxon>
        <taxon>Pseudomonadota</taxon>
        <taxon>Alphaproteobacteria</taxon>
        <taxon>Hyphomicrobiales</taxon>
        <taxon>Stappiaceae</taxon>
        <taxon>Roseibium</taxon>
    </lineage>
</organism>
<evidence type="ECO:0000313" key="1">
    <source>
        <dbReference type="EMBL" id="CTQ67165.1"/>
    </source>
</evidence>
<keyword evidence="2" id="KW-1185">Reference proteome</keyword>
<accession>A0A0M6ZWM3</accession>
<dbReference type="EMBL" id="CXWD01000004">
    <property type="protein sequence ID" value="CTQ67165.1"/>
    <property type="molecule type" value="Genomic_DNA"/>
</dbReference>
<dbReference type="Proteomes" id="UP000053235">
    <property type="component" value="Unassembled WGS sequence"/>
</dbReference>
<dbReference type="OrthoDB" id="1757142at2"/>
<name>A0A0M6ZWM3_9HYPH</name>
<reference evidence="2" key="1">
    <citation type="submission" date="2015-07" db="EMBL/GenBank/DDBJ databases">
        <authorList>
            <person name="Rodrigo-Torres Lidia"/>
            <person name="Arahal R.David."/>
        </authorList>
    </citation>
    <scope>NUCLEOTIDE SEQUENCE [LARGE SCALE GENOMIC DNA]</scope>
    <source>
        <strain evidence="2">CECT 5112</strain>
    </source>
</reference>
<protein>
    <submittedName>
        <fullName evidence="1">Uncharacterized protein</fullName>
    </submittedName>
</protein>